<protein>
    <submittedName>
        <fullName evidence="2">Sulf_transp domain-containing protein</fullName>
    </submittedName>
</protein>
<accession>A0A5K3FWY1</accession>
<reference evidence="2" key="1">
    <citation type="submission" date="2019-11" db="UniProtKB">
        <authorList>
            <consortium name="WormBaseParasite"/>
        </authorList>
    </citation>
    <scope>IDENTIFICATION</scope>
</reference>
<keyword evidence="1" id="KW-0472">Membrane</keyword>
<sequence>MLVFTAGLLGLLAAWFENGRMLNTGCGLVLFHQINDHYLAAGIMSLLTCACQLGAVVCASLLSEMVASKVKS</sequence>
<feature type="transmembrane region" description="Helical" evidence="1">
    <location>
        <begin position="40"/>
        <end position="62"/>
    </location>
</feature>
<evidence type="ECO:0000313" key="2">
    <source>
        <dbReference type="WBParaSite" id="MCU_012224-RA"/>
    </source>
</evidence>
<keyword evidence="1" id="KW-1133">Transmembrane helix</keyword>
<organism evidence="2">
    <name type="scientific">Mesocestoides corti</name>
    <name type="common">Flatworm</name>
    <dbReference type="NCBI Taxonomy" id="53468"/>
    <lineage>
        <taxon>Eukaryota</taxon>
        <taxon>Metazoa</taxon>
        <taxon>Spiralia</taxon>
        <taxon>Lophotrochozoa</taxon>
        <taxon>Platyhelminthes</taxon>
        <taxon>Cestoda</taxon>
        <taxon>Eucestoda</taxon>
        <taxon>Cyclophyllidea</taxon>
        <taxon>Mesocestoididae</taxon>
        <taxon>Mesocestoides</taxon>
    </lineage>
</organism>
<evidence type="ECO:0000256" key="1">
    <source>
        <dbReference type="SAM" id="Phobius"/>
    </source>
</evidence>
<name>A0A5K3FWY1_MESCO</name>
<keyword evidence="1" id="KW-0812">Transmembrane</keyword>
<dbReference type="WBParaSite" id="MCU_012224-RA">
    <property type="protein sequence ID" value="MCU_012224-RA"/>
    <property type="gene ID" value="MCU_012224"/>
</dbReference>
<dbReference type="AlphaFoldDB" id="A0A5K3FWY1"/>
<proteinExistence type="predicted"/>